<proteinExistence type="predicted"/>
<evidence type="ECO:0000313" key="6">
    <source>
        <dbReference type="Proteomes" id="UP000318741"/>
    </source>
</evidence>
<protein>
    <submittedName>
        <fullName evidence="5">EF hand</fullName>
    </submittedName>
</protein>
<feature type="domain" description="EF-hand" evidence="4">
    <location>
        <begin position="290"/>
        <end position="308"/>
    </location>
</feature>
<dbReference type="Pfam" id="PF07583">
    <property type="entry name" value="PSCyt2"/>
    <property type="match status" value="1"/>
</dbReference>
<dbReference type="InterPro" id="IPR022655">
    <property type="entry name" value="DUF1553"/>
</dbReference>
<evidence type="ECO:0000313" key="5">
    <source>
        <dbReference type="EMBL" id="QDT15471.1"/>
    </source>
</evidence>
<organism evidence="5 6">
    <name type="scientific">Alienimonas californiensis</name>
    <dbReference type="NCBI Taxonomy" id="2527989"/>
    <lineage>
        <taxon>Bacteria</taxon>
        <taxon>Pseudomonadati</taxon>
        <taxon>Planctomycetota</taxon>
        <taxon>Planctomycetia</taxon>
        <taxon>Planctomycetales</taxon>
        <taxon>Planctomycetaceae</taxon>
        <taxon>Alienimonas</taxon>
    </lineage>
</organism>
<dbReference type="InterPro" id="IPR018247">
    <property type="entry name" value="EF_Hand_1_Ca_BS"/>
</dbReference>
<gene>
    <name evidence="5" type="ORF">CA12_15560</name>
</gene>
<dbReference type="KEGG" id="acaf:CA12_15560"/>
<dbReference type="CDD" id="cd00051">
    <property type="entry name" value="EFh"/>
    <property type="match status" value="1"/>
</dbReference>
<dbReference type="EMBL" id="CP036265">
    <property type="protein sequence ID" value="QDT15471.1"/>
    <property type="molecule type" value="Genomic_DNA"/>
</dbReference>
<sequence length="647" mass="69370" precursor="true">MRPPQPFPGFLLTVAAPVLLALSTAAPAAEPAEAGRPGAGAPISAAQVADRVDAAAAAYLADESLSPAPIAANDDLLRRLTLDVAGRLPTLTEQADFARMDGADRADRAVAINALLNDPGYSANWAAYWRDVIFKRATDARATRGDHVFEGWMTEQLAAGRGWDEIATELMTATGEIGENGATGLIFAQGAAGGEVAAEASRIFLGVQIQCAECHDHPYDRWKREDFHTLAAYFPRVRLRRVELPPDADAKAKAPQQRTFEVASVDAPGGDRAQAEQGVKRLREALTRRFRFLDADGDGGLSLAELEKTPARQRAGRILALADKNGDGTLNQAEVRDLEIPPALLANARGGEHMMPDLENPEEPGTRIDPAFFLTGEASAVGLPDAERRAVAADLITGNEWFARAVVNRVFTQLTGEGFYTPVDDIGPDRGVRLEPALDALAEGFVANDHDLRWLIRAICLTDLYSRSIDADAPAFAAARPVRLRAHQIYNSVAHVAGGGDYETGLARLNGNGRAQRARPAGYGGADPRPAASRALEVTFGFDPSAAREDLNGDIPQALALMNGMLTERLSSANGLLAVLLYENPSDVHAVRALYRLTLVREPTEEERTIAVEYVQDAQASDGPGRAAGFEDVAWALLNGAEFLTRR</sequence>
<keyword evidence="6" id="KW-1185">Reference proteome</keyword>
<evidence type="ECO:0000259" key="4">
    <source>
        <dbReference type="Pfam" id="PF13202"/>
    </source>
</evidence>
<feature type="chain" id="PRO_5022184015" evidence="1">
    <location>
        <begin position="29"/>
        <end position="647"/>
    </location>
</feature>
<dbReference type="InterPro" id="IPR011444">
    <property type="entry name" value="DUF1549"/>
</dbReference>
<dbReference type="InterPro" id="IPR011992">
    <property type="entry name" value="EF-hand-dom_pair"/>
</dbReference>
<evidence type="ECO:0000259" key="3">
    <source>
        <dbReference type="Pfam" id="PF07587"/>
    </source>
</evidence>
<dbReference type="InterPro" id="IPR002048">
    <property type="entry name" value="EF_hand_dom"/>
</dbReference>
<evidence type="ECO:0000259" key="2">
    <source>
        <dbReference type="Pfam" id="PF07583"/>
    </source>
</evidence>
<dbReference type="PANTHER" id="PTHR35889:SF3">
    <property type="entry name" value="F-BOX DOMAIN-CONTAINING PROTEIN"/>
    <property type="match status" value="1"/>
</dbReference>
<dbReference type="SUPFAM" id="SSF47473">
    <property type="entry name" value="EF-hand"/>
    <property type="match status" value="1"/>
</dbReference>
<accession>A0A517P7X5</accession>
<evidence type="ECO:0000256" key="1">
    <source>
        <dbReference type="SAM" id="SignalP"/>
    </source>
</evidence>
<reference evidence="5 6" key="1">
    <citation type="submission" date="2019-02" db="EMBL/GenBank/DDBJ databases">
        <title>Deep-cultivation of Planctomycetes and their phenomic and genomic characterization uncovers novel biology.</title>
        <authorList>
            <person name="Wiegand S."/>
            <person name="Jogler M."/>
            <person name="Boedeker C."/>
            <person name="Pinto D."/>
            <person name="Vollmers J."/>
            <person name="Rivas-Marin E."/>
            <person name="Kohn T."/>
            <person name="Peeters S.H."/>
            <person name="Heuer A."/>
            <person name="Rast P."/>
            <person name="Oberbeckmann S."/>
            <person name="Bunk B."/>
            <person name="Jeske O."/>
            <person name="Meyerdierks A."/>
            <person name="Storesund J.E."/>
            <person name="Kallscheuer N."/>
            <person name="Luecker S."/>
            <person name="Lage O.M."/>
            <person name="Pohl T."/>
            <person name="Merkel B.J."/>
            <person name="Hornburger P."/>
            <person name="Mueller R.-W."/>
            <person name="Bruemmer F."/>
            <person name="Labrenz M."/>
            <person name="Spormann A.M."/>
            <person name="Op den Camp H."/>
            <person name="Overmann J."/>
            <person name="Amann R."/>
            <person name="Jetten M.S.M."/>
            <person name="Mascher T."/>
            <person name="Medema M.H."/>
            <person name="Devos D.P."/>
            <person name="Kaster A.-K."/>
            <person name="Ovreas L."/>
            <person name="Rohde M."/>
            <person name="Galperin M.Y."/>
            <person name="Jogler C."/>
        </authorList>
    </citation>
    <scope>NUCLEOTIDE SEQUENCE [LARGE SCALE GENOMIC DNA]</scope>
    <source>
        <strain evidence="5 6">CA12</strain>
    </source>
</reference>
<dbReference type="PANTHER" id="PTHR35889">
    <property type="entry name" value="CYCLOINULO-OLIGOSACCHARIDE FRUCTANOTRANSFERASE-RELATED"/>
    <property type="match status" value="1"/>
</dbReference>
<feature type="domain" description="DUF1553" evidence="3">
    <location>
        <begin position="398"/>
        <end position="614"/>
    </location>
</feature>
<dbReference type="AlphaFoldDB" id="A0A517P7X5"/>
<dbReference type="RefSeq" id="WP_165700618.1">
    <property type="nucleotide sequence ID" value="NZ_CP036265.1"/>
</dbReference>
<feature type="domain" description="DUF1549" evidence="2">
    <location>
        <begin position="52"/>
        <end position="237"/>
    </location>
</feature>
<dbReference type="GO" id="GO:0005509">
    <property type="term" value="F:calcium ion binding"/>
    <property type="evidence" value="ECO:0007669"/>
    <property type="project" value="InterPro"/>
</dbReference>
<dbReference type="PROSITE" id="PS00018">
    <property type="entry name" value="EF_HAND_1"/>
    <property type="match status" value="1"/>
</dbReference>
<name>A0A517P7X5_9PLAN</name>
<dbReference type="Pfam" id="PF13202">
    <property type="entry name" value="EF-hand_5"/>
    <property type="match status" value="1"/>
</dbReference>
<dbReference type="Proteomes" id="UP000318741">
    <property type="component" value="Chromosome"/>
</dbReference>
<dbReference type="Pfam" id="PF07587">
    <property type="entry name" value="PSD1"/>
    <property type="match status" value="1"/>
</dbReference>
<feature type="signal peptide" evidence="1">
    <location>
        <begin position="1"/>
        <end position="28"/>
    </location>
</feature>
<dbReference type="Gene3D" id="1.10.238.10">
    <property type="entry name" value="EF-hand"/>
    <property type="match status" value="1"/>
</dbReference>
<keyword evidence="1" id="KW-0732">Signal</keyword>